<accession>A0AA39X8L1</accession>
<keyword evidence="1" id="KW-0862">Zinc</keyword>
<comment type="caution">
    <text evidence="4">The sequence shown here is derived from an EMBL/GenBank/DDBJ whole genome shotgun (WGS) entry which is preliminary data.</text>
</comment>
<name>A0AA39X8L1_9PEZI</name>
<feature type="compositionally biased region" description="Acidic residues" evidence="2">
    <location>
        <begin position="604"/>
        <end position="621"/>
    </location>
</feature>
<evidence type="ECO:0000313" key="4">
    <source>
        <dbReference type="EMBL" id="KAK0629327.1"/>
    </source>
</evidence>
<dbReference type="InterPro" id="IPR022190">
    <property type="entry name" value="DUF3716"/>
</dbReference>
<dbReference type="Pfam" id="PF12511">
    <property type="entry name" value="DUF3716"/>
    <property type="match status" value="1"/>
</dbReference>
<reference evidence="4" key="1">
    <citation type="submission" date="2023-06" db="EMBL/GenBank/DDBJ databases">
        <title>Genome-scale phylogeny and comparative genomics of the fungal order Sordariales.</title>
        <authorList>
            <consortium name="Lawrence Berkeley National Laboratory"/>
            <person name="Hensen N."/>
            <person name="Bonometti L."/>
            <person name="Westerberg I."/>
            <person name="Brannstrom I.O."/>
            <person name="Guillou S."/>
            <person name="Cros-Aarteil S."/>
            <person name="Calhoun S."/>
            <person name="Haridas S."/>
            <person name="Kuo A."/>
            <person name="Mondo S."/>
            <person name="Pangilinan J."/>
            <person name="Riley R."/>
            <person name="LaButti K."/>
            <person name="Andreopoulos B."/>
            <person name="Lipzen A."/>
            <person name="Chen C."/>
            <person name="Yanf M."/>
            <person name="Daum C."/>
            <person name="Ng V."/>
            <person name="Clum A."/>
            <person name="Steindorff A."/>
            <person name="Ohm R."/>
            <person name="Martin F."/>
            <person name="Silar P."/>
            <person name="Natvig D."/>
            <person name="Lalanne C."/>
            <person name="Gautier V."/>
            <person name="Ament-velasquez S.L."/>
            <person name="Kruys A."/>
            <person name="Hutchinson M.I."/>
            <person name="Powell A.J."/>
            <person name="Barry K."/>
            <person name="Miller A.N."/>
            <person name="Grigoriev I.V."/>
            <person name="Debuchy R."/>
            <person name="Gladieux P."/>
            <person name="Thoren M.H."/>
            <person name="Johannesson H."/>
        </authorList>
    </citation>
    <scope>NUCLEOTIDE SEQUENCE</scope>
    <source>
        <strain evidence="4">SMH3391-2</strain>
    </source>
</reference>
<dbReference type="Proteomes" id="UP001174934">
    <property type="component" value="Unassembled WGS sequence"/>
</dbReference>
<dbReference type="PROSITE" id="PS00028">
    <property type="entry name" value="ZINC_FINGER_C2H2_1"/>
    <property type="match status" value="1"/>
</dbReference>
<feature type="domain" description="C2H2-type" evidence="3">
    <location>
        <begin position="126"/>
        <end position="156"/>
    </location>
</feature>
<dbReference type="GO" id="GO:0008270">
    <property type="term" value="F:zinc ion binding"/>
    <property type="evidence" value="ECO:0007669"/>
    <property type="project" value="UniProtKB-KW"/>
</dbReference>
<gene>
    <name evidence="4" type="ORF">B0T17DRAFT_183052</name>
</gene>
<feature type="compositionally biased region" description="Polar residues" evidence="2">
    <location>
        <begin position="685"/>
        <end position="699"/>
    </location>
</feature>
<dbReference type="PROSITE" id="PS50157">
    <property type="entry name" value="ZINC_FINGER_C2H2_2"/>
    <property type="match status" value="1"/>
</dbReference>
<keyword evidence="5" id="KW-1185">Reference proteome</keyword>
<feature type="region of interest" description="Disordered" evidence="2">
    <location>
        <begin position="356"/>
        <end position="378"/>
    </location>
</feature>
<dbReference type="AlphaFoldDB" id="A0AA39X8L1"/>
<keyword evidence="1" id="KW-0479">Metal-binding</keyword>
<feature type="region of interest" description="Disordered" evidence="2">
    <location>
        <begin position="1"/>
        <end position="80"/>
    </location>
</feature>
<proteinExistence type="predicted"/>
<sequence length="824" mass="90587">MTLVESPLVEPKLHARAFEQSMPKRGGPRHQGTSDRMLSSIDDSHDLDNETDSDTSLKENVKSRHSLKGPSDTDQGKQSDTQHFEMANPDRSYSMWPNEYGLLQRAFGALLPDGYELDKTVSSRPWICPVRSCRRLFKVCSDLGYHFKVHHRGRRLNDNLDGTFSILNSGLVLPSEISEPPVVISRDPTNNELLVNPQRPNSKGYWVPATGEDMSVNNPDMSQESNSKHPGIAATHKSGTPETKIAADETLSVVGIEMATKDRRYTQWHDPETGMLVDMKGILVPEDYKLDYTIPGRPFICPIRSCRIACMSKKGLAKHFHNTESHTNVALNDNLDGTFSIVDSHTRERPATIVVSQNPLDPNEPPKAKPSLPPKLAKRSDHFPEVADLGSPREPSLDLTNLFPVRTLPTDPSSDPDSLWRHITSHIKDIPPYQSHEGIQYLLRLPHLRNLRPIRRLTSDLNVRQVAAVIIQATGQERDKPCTSCRRAGGPFDGCVNSSVADGIKLKGLLGSYSRACANCLYNTVANACSVKAYAPRAVGPLVPRIRRLERLERLQSSRGSLGAAADRDISMDTSTVGDGSFGERRQQSSRYSAAAAAAVDNDGTGDDENEDGMDLDEEREEAPARRQANRMSSLSETPSEPRQRRLVTLRSPRASVGAGGTGSGRLASSREVVRRRRPGVGDASSFQAQIQQQRSMPPSQDVLEMEEWELADGRIMAAGNEGNGLAFSASYLSANQMVQVSSNVTFLAITVPSGGSYRFVEDWQKTRVCSLANGKLKVQVDGEAEFVIGMNGVFRIGKGLGCVVMNRGYVDSMLHVTALVDGF</sequence>
<protein>
    <recommendedName>
        <fullName evidence="3">C2H2-type domain-containing protein</fullName>
    </recommendedName>
</protein>
<evidence type="ECO:0000256" key="2">
    <source>
        <dbReference type="SAM" id="MobiDB-lite"/>
    </source>
</evidence>
<feature type="region of interest" description="Disordered" evidence="2">
    <location>
        <begin position="220"/>
        <end position="242"/>
    </location>
</feature>
<organism evidence="4 5">
    <name type="scientific">Bombardia bombarda</name>
    <dbReference type="NCBI Taxonomy" id="252184"/>
    <lineage>
        <taxon>Eukaryota</taxon>
        <taxon>Fungi</taxon>
        <taxon>Dikarya</taxon>
        <taxon>Ascomycota</taxon>
        <taxon>Pezizomycotina</taxon>
        <taxon>Sordariomycetes</taxon>
        <taxon>Sordariomycetidae</taxon>
        <taxon>Sordariales</taxon>
        <taxon>Lasiosphaeriaceae</taxon>
        <taxon>Bombardia</taxon>
    </lineage>
</organism>
<feature type="region of interest" description="Disordered" evidence="2">
    <location>
        <begin position="557"/>
        <end position="701"/>
    </location>
</feature>
<dbReference type="EMBL" id="JAULSR010000002">
    <property type="protein sequence ID" value="KAK0629327.1"/>
    <property type="molecule type" value="Genomic_DNA"/>
</dbReference>
<feature type="compositionally biased region" description="Low complexity" evidence="2">
    <location>
        <begin position="594"/>
        <end position="603"/>
    </location>
</feature>
<dbReference type="InterPro" id="IPR013087">
    <property type="entry name" value="Znf_C2H2_type"/>
</dbReference>
<evidence type="ECO:0000259" key="3">
    <source>
        <dbReference type="PROSITE" id="PS50157"/>
    </source>
</evidence>
<evidence type="ECO:0000256" key="1">
    <source>
        <dbReference type="PROSITE-ProRule" id="PRU00042"/>
    </source>
</evidence>
<keyword evidence="1" id="KW-0863">Zinc-finger</keyword>
<evidence type="ECO:0000313" key="5">
    <source>
        <dbReference type="Proteomes" id="UP001174934"/>
    </source>
</evidence>
<feature type="compositionally biased region" description="Polar residues" evidence="2">
    <location>
        <begin position="632"/>
        <end position="641"/>
    </location>
</feature>